<proteinExistence type="predicted"/>
<feature type="compositionally biased region" description="Basic and acidic residues" evidence="1">
    <location>
        <begin position="25"/>
        <end position="83"/>
    </location>
</feature>
<feature type="signal peptide" evidence="2">
    <location>
        <begin position="1"/>
        <end position="19"/>
    </location>
</feature>
<dbReference type="Proteomes" id="UP000009885">
    <property type="component" value="Unassembled WGS sequence"/>
</dbReference>
<reference evidence="3 4" key="1">
    <citation type="journal article" date="2013" name="Genome Announc.">
        <title>Genome Sequence of Staphylococcus massiliensis Strain S46, Isolated from the Surface of Healthy Human Skin.</title>
        <authorList>
            <person name="Srivastav R."/>
            <person name="Singh A."/>
            <person name="Jangir P.K."/>
            <person name="Kumari C."/>
            <person name="Muduli S."/>
            <person name="Sharma R."/>
        </authorList>
    </citation>
    <scope>NUCLEOTIDE SEQUENCE [LARGE SCALE GENOMIC DNA]</scope>
    <source>
        <strain evidence="3 4">S46</strain>
    </source>
</reference>
<protein>
    <submittedName>
        <fullName evidence="3">Lipoprotein</fullName>
    </submittedName>
</protein>
<evidence type="ECO:0000313" key="4">
    <source>
        <dbReference type="Proteomes" id="UP000009885"/>
    </source>
</evidence>
<sequence>MKRLILLLSTLFIFTTACDGGTESKQSDKDENQKQSEPKSEEKSKDKATEESKSSKSSEDNKEAKTEETSKSDETKESEKASESDQATESKAADDKKKDQGVSNLSPAQKAALVFSADEASEFTLSKREILTGIFEQHYSNPPEKKQLYKLHLIKMNPIPGAPKDMKFYTVYPPKKPFATKIGIGKDKAFIAGSQSPGSYQELLKNGKELDLNQLYQDNKQLKSFNELAQKVEFSNQNPLDNEQTAEKYKAEESTATMTRARTQVYDMINKFEGKPIDTEKYIWDNVKWHNGITSWTVNYRDQNLEIVGTYKKEEGKPIVKLDAQGNKIK</sequence>
<dbReference type="PATRIC" id="fig|1229783.3.peg.888"/>
<feature type="chain" id="PRO_5039109264" evidence="2">
    <location>
        <begin position="20"/>
        <end position="330"/>
    </location>
</feature>
<keyword evidence="2" id="KW-0732">Signal</keyword>
<dbReference type="eggNOG" id="ENOG502ZG0D">
    <property type="taxonomic scope" value="Bacteria"/>
</dbReference>
<dbReference type="PROSITE" id="PS51257">
    <property type="entry name" value="PROKAR_LIPOPROTEIN"/>
    <property type="match status" value="1"/>
</dbReference>
<gene>
    <name evidence="3" type="ORF">C273_04405</name>
</gene>
<dbReference type="AlphaFoldDB" id="K9ASI1"/>
<dbReference type="OrthoDB" id="2413624at2"/>
<dbReference type="RefSeq" id="WP_009382907.1">
    <property type="nucleotide sequence ID" value="NZ_AMSQ01000005.1"/>
</dbReference>
<accession>K9ASI1</accession>
<keyword evidence="3" id="KW-0449">Lipoprotein</keyword>
<organism evidence="3 4">
    <name type="scientific">Staphylococcus massiliensis S46</name>
    <dbReference type="NCBI Taxonomy" id="1229783"/>
    <lineage>
        <taxon>Bacteria</taxon>
        <taxon>Bacillati</taxon>
        <taxon>Bacillota</taxon>
        <taxon>Bacilli</taxon>
        <taxon>Bacillales</taxon>
        <taxon>Staphylococcaceae</taxon>
        <taxon>Staphylococcus</taxon>
    </lineage>
</organism>
<evidence type="ECO:0000313" key="3">
    <source>
        <dbReference type="EMBL" id="EKU49016.1"/>
    </source>
</evidence>
<keyword evidence="4" id="KW-1185">Reference proteome</keyword>
<feature type="region of interest" description="Disordered" evidence="1">
    <location>
        <begin position="18"/>
        <end position="104"/>
    </location>
</feature>
<dbReference type="EMBL" id="AMSQ01000005">
    <property type="protein sequence ID" value="EKU49016.1"/>
    <property type="molecule type" value="Genomic_DNA"/>
</dbReference>
<comment type="caution">
    <text evidence="3">The sequence shown here is derived from an EMBL/GenBank/DDBJ whole genome shotgun (WGS) entry which is preliminary data.</text>
</comment>
<evidence type="ECO:0000256" key="2">
    <source>
        <dbReference type="SAM" id="SignalP"/>
    </source>
</evidence>
<name>K9ASI1_9STAP</name>
<evidence type="ECO:0000256" key="1">
    <source>
        <dbReference type="SAM" id="MobiDB-lite"/>
    </source>
</evidence>
<feature type="compositionally biased region" description="Basic and acidic residues" evidence="1">
    <location>
        <begin position="91"/>
        <end position="100"/>
    </location>
</feature>